<dbReference type="Pfam" id="PF07470">
    <property type="entry name" value="Glyco_hydro_88"/>
    <property type="match status" value="1"/>
</dbReference>
<accession>A0A2R5F1B6</accession>
<dbReference type="InterPro" id="IPR052043">
    <property type="entry name" value="PolySaccharide_Degr_Enz"/>
</dbReference>
<dbReference type="AlphaFoldDB" id="A0A2R5F1B6"/>
<dbReference type="InterPro" id="IPR012341">
    <property type="entry name" value="6hp_glycosidase-like_sf"/>
</dbReference>
<evidence type="ECO:0000313" key="2">
    <source>
        <dbReference type="EMBL" id="GBG09993.1"/>
    </source>
</evidence>
<dbReference type="PANTHER" id="PTHR33886">
    <property type="entry name" value="UNSATURATED RHAMNOGALACTURONAN HYDROLASE (EUROFUNG)"/>
    <property type="match status" value="1"/>
</dbReference>
<reference evidence="2 3" key="1">
    <citation type="submission" date="2017-08" db="EMBL/GenBank/DDBJ databases">
        <title>Substantial Increase in Enzyme Production by Combined Drug-Resistance Mutations in Paenibacillus agaridevorans.</title>
        <authorList>
            <person name="Tanaka Y."/>
            <person name="Funane K."/>
            <person name="Hosaka T."/>
            <person name="Shiwa Y."/>
            <person name="Fujita N."/>
            <person name="Miyazaki T."/>
            <person name="Yoshikawa H."/>
            <person name="Murakami K."/>
            <person name="Kasahara K."/>
            <person name="Inaoka T."/>
            <person name="Hiraga Y."/>
            <person name="Ochi K."/>
        </authorList>
    </citation>
    <scope>NUCLEOTIDE SEQUENCE [LARGE SCALE GENOMIC DNA]</scope>
    <source>
        <strain evidence="2 3">T-3040</strain>
    </source>
</reference>
<gene>
    <name evidence="2" type="ORF">PAT3040_04677</name>
</gene>
<name>A0A2R5F1B6_9BACL</name>
<evidence type="ECO:0000313" key="3">
    <source>
        <dbReference type="Proteomes" id="UP000245202"/>
    </source>
</evidence>
<sequence>MLNLQISTAKEQLAKLARYTMRPQERDSAHMKVWQWGQGVALYGLGKSYDALGDTHYLDYMEEWLDSFLPGNPPGKSINTTAPLLGAVKLIKERRTDKYTAVCSEFADWCLHEAPRTVDGAFEHSCTENRYPGEIWADTLFMGCLFLAEWGTLTGERRYIDEAVRQFALHYKFLRDPATGLIVHGYNGNTHSQMGVLWGRGNGWFAAASADMLELVQGSVAVSSIAEDFLSHMAGVLSTQERGGMWHTVMDHPVSYPEASCTAAFAYAFLKGNSTGVLAGSYRANAFQAVSALLHRIDTFGRLAEGSGGTCVMPAAADYNAIGYAYSPFTQGLGMMALSGAILYGEEG</sequence>
<dbReference type="RefSeq" id="WP_087570568.1">
    <property type="nucleotide sequence ID" value="NZ_BDQX01000281.1"/>
</dbReference>
<dbReference type="Proteomes" id="UP000245202">
    <property type="component" value="Unassembled WGS sequence"/>
</dbReference>
<dbReference type="GO" id="GO:0005975">
    <property type="term" value="P:carbohydrate metabolic process"/>
    <property type="evidence" value="ECO:0007669"/>
    <property type="project" value="InterPro"/>
</dbReference>
<dbReference type="EMBL" id="BDQX01000281">
    <property type="protein sequence ID" value="GBG09993.1"/>
    <property type="molecule type" value="Genomic_DNA"/>
</dbReference>
<dbReference type="InterPro" id="IPR008928">
    <property type="entry name" value="6-hairpin_glycosidase_sf"/>
</dbReference>
<proteinExistence type="predicted"/>
<evidence type="ECO:0000256" key="1">
    <source>
        <dbReference type="ARBA" id="ARBA00022801"/>
    </source>
</evidence>
<dbReference type="InterPro" id="IPR010905">
    <property type="entry name" value="Glyco_hydro_88"/>
</dbReference>
<protein>
    <submittedName>
        <fullName evidence="2">Unsaturated rhamnogalacturonyl hydrolase</fullName>
    </submittedName>
</protein>
<comment type="caution">
    <text evidence="2">The sequence shown here is derived from an EMBL/GenBank/DDBJ whole genome shotgun (WGS) entry which is preliminary data.</text>
</comment>
<organism evidence="2 3">
    <name type="scientific">Paenibacillus agaridevorans</name>
    <dbReference type="NCBI Taxonomy" id="171404"/>
    <lineage>
        <taxon>Bacteria</taxon>
        <taxon>Bacillati</taxon>
        <taxon>Bacillota</taxon>
        <taxon>Bacilli</taxon>
        <taxon>Bacillales</taxon>
        <taxon>Paenibacillaceae</taxon>
        <taxon>Paenibacillus</taxon>
    </lineage>
</organism>
<keyword evidence="3" id="KW-1185">Reference proteome</keyword>
<dbReference type="PANTHER" id="PTHR33886:SF8">
    <property type="entry name" value="UNSATURATED RHAMNOGALACTURONAN HYDROLASE (EUROFUNG)"/>
    <property type="match status" value="1"/>
</dbReference>
<keyword evidence="1 2" id="KW-0378">Hydrolase</keyword>
<dbReference type="SUPFAM" id="SSF48208">
    <property type="entry name" value="Six-hairpin glycosidases"/>
    <property type="match status" value="1"/>
</dbReference>
<dbReference type="GO" id="GO:0016787">
    <property type="term" value="F:hydrolase activity"/>
    <property type="evidence" value="ECO:0007669"/>
    <property type="project" value="UniProtKB-KW"/>
</dbReference>
<dbReference type="Gene3D" id="1.50.10.10">
    <property type="match status" value="1"/>
</dbReference>